<evidence type="ECO:0000259" key="2">
    <source>
        <dbReference type="PROSITE" id="PS51112"/>
    </source>
</evidence>
<dbReference type="SUPFAM" id="SSF143447">
    <property type="entry name" value="AMMECR1-like"/>
    <property type="match status" value="1"/>
</dbReference>
<dbReference type="InterPro" id="IPR027485">
    <property type="entry name" value="AMMECR1_N"/>
</dbReference>
<dbReference type="PANTHER" id="PTHR13016">
    <property type="entry name" value="AMMECR1 HOMOLOG"/>
    <property type="match status" value="1"/>
</dbReference>
<dbReference type="InterPro" id="IPR023473">
    <property type="entry name" value="AMMECR1"/>
</dbReference>
<proteinExistence type="predicted"/>
<sequence>MATVEHCLYCFESLAAELEGREPMDLDDVQKSYAEYTAQLAADDDDDDNEEEEEEEEEEHKTTQPKKKLPALRRLVGSAPSDNSLPSSTGSGSSSSTSLSANTDATSVTTTTTNTITPVTDPEAEYPLFVTWNKLSPSGSDAGEYNLRGCIGTFEAQPLADGLSSYAVIAALHDSRFHRVTLRELPTLQCAVTLLTDFEDAEGGILDWEVGVHGIRISFQWEGRRYGSTYLPDVAREQGWTREQALMSLMRKAGWEGRRDRWREVAAAGGMRVVRYRGDKEAVEFGEYKAWREWIID</sequence>
<dbReference type="EMBL" id="LKEA01000017">
    <property type="protein sequence ID" value="ROW02455.1"/>
    <property type="molecule type" value="Genomic_DNA"/>
</dbReference>
<dbReference type="Gene3D" id="3.30.1490.150">
    <property type="entry name" value="Hypothetical protein ph0010, domain 2"/>
    <property type="match status" value="1"/>
</dbReference>
<dbReference type="OrthoDB" id="24630at2759"/>
<evidence type="ECO:0000313" key="3">
    <source>
        <dbReference type="EMBL" id="ROW02455.1"/>
    </source>
</evidence>
<organism evidence="3 4">
    <name type="scientific">Cytospora schulzeri</name>
    <dbReference type="NCBI Taxonomy" id="448051"/>
    <lineage>
        <taxon>Eukaryota</taxon>
        <taxon>Fungi</taxon>
        <taxon>Dikarya</taxon>
        <taxon>Ascomycota</taxon>
        <taxon>Pezizomycotina</taxon>
        <taxon>Sordariomycetes</taxon>
        <taxon>Sordariomycetidae</taxon>
        <taxon>Diaporthales</taxon>
        <taxon>Cytosporaceae</taxon>
        <taxon>Cytospora</taxon>
    </lineage>
</organism>
<dbReference type="STRING" id="356882.A0A423WGG7"/>
<feature type="compositionally biased region" description="Low complexity" evidence="1">
    <location>
        <begin position="80"/>
        <end position="120"/>
    </location>
</feature>
<dbReference type="Pfam" id="PF01871">
    <property type="entry name" value="AMMECR1"/>
    <property type="match status" value="1"/>
</dbReference>
<feature type="domain" description="AMMECR1" evidence="2">
    <location>
        <begin position="86"/>
        <end position="292"/>
    </location>
</feature>
<feature type="region of interest" description="Disordered" evidence="1">
    <location>
        <begin position="21"/>
        <end position="120"/>
    </location>
</feature>
<dbReference type="PROSITE" id="PS51112">
    <property type="entry name" value="AMMECR1"/>
    <property type="match status" value="1"/>
</dbReference>
<dbReference type="PANTHER" id="PTHR13016:SF0">
    <property type="entry name" value="AMME SYNDROME CANDIDATE GENE 1 PROTEIN"/>
    <property type="match status" value="1"/>
</dbReference>
<evidence type="ECO:0000256" key="1">
    <source>
        <dbReference type="SAM" id="MobiDB-lite"/>
    </source>
</evidence>
<dbReference type="InterPro" id="IPR036071">
    <property type="entry name" value="AMMECR1_dom_sf"/>
</dbReference>
<comment type="caution">
    <text evidence="3">The sequence shown here is derived from an EMBL/GenBank/DDBJ whole genome shotgun (WGS) entry which is preliminary data.</text>
</comment>
<name>A0A423WGG7_9PEZI</name>
<dbReference type="Proteomes" id="UP000283895">
    <property type="component" value="Unassembled WGS sequence"/>
</dbReference>
<keyword evidence="4" id="KW-1185">Reference proteome</keyword>
<protein>
    <recommendedName>
        <fullName evidence="2">AMMECR1 domain-containing protein</fullName>
    </recommendedName>
</protein>
<dbReference type="Gene3D" id="3.30.700.20">
    <property type="entry name" value="Hypothetical protein ph0010, domain 1"/>
    <property type="match status" value="1"/>
</dbReference>
<feature type="compositionally biased region" description="Acidic residues" evidence="1">
    <location>
        <begin position="42"/>
        <end position="58"/>
    </location>
</feature>
<accession>A0A423WGG7</accession>
<dbReference type="InterPro" id="IPR002733">
    <property type="entry name" value="AMMECR1_domain"/>
</dbReference>
<feature type="compositionally biased region" description="Basic and acidic residues" evidence="1">
    <location>
        <begin position="21"/>
        <end position="30"/>
    </location>
</feature>
<dbReference type="AlphaFoldDB" id="A0A423WGG7"/>
<gene>
    <name evidence="3" type="ORF">VMCG_06126</name>
</gene>
<reference evidence="3 4" key="1">
    <citation type="submission" date="2015-09" db="EMBL/GenBank/DDBJ databases">
        <title>Host preference determinants of Valsa canker pathogens revealed by comparative genomics.</title>
        <authorList>
            <person name="Yin Z."/>
            <person name="Huang L."/>
        </authorList>
    </citation>
    <scope>NUCLEOTIDE SEQUENCE [LARGE SCALE GENOMIC DNA]</scope>
    <source>
        <strain evidence="3 4">03-1</strain>
    </source>
</reference>
<evidence type="ECO:0000313" key="4">
    <source>
        <dbReference type="Proteomes" id="UP000283895"/>
    </source>
</evidence>
<dbReference type="NCBIfam" id="TIGR00296">
    <property type="entry name" value="TIGR00296 family protein"/>
    <property type="match status" value="1"/>
</dbReference>